<keyword evidence="4" id="KW-0732">Signal</keyword>
<dbReference type="GO" id="GO:0008270">
    <property type="term" value="F:zinc ion binding"/>
    <property type="evidence" value="ECO:0007669"/>
    <property type="project" value="InterPro"/>
</dbReference>
<keyword evidence="13" id="KW-1185">Reference proteome</keyword>
<comment type="caution">
    <text evidence="12">The sequence shown here is derived from an EMBL/GenBank/DDBJ whole genome shotgun (WGS) entry which is preliminary data.</text>
</comment>
<evidence type="ECO:0000313" key="13">
    <source>
        <dbReference type="Proteomes" id="UP000573603"/>
    </source>
</evidence>
<dbReference type="EMBL" id="JABEVY010000084">
    <property type="protein sequence ID" value="KAF5250798.1"/>
    <property type="molecule type" value="Genomic_DNA"/>
</dbReference>
<comment type="similarity">
    <text evidence="1 9">Belongs to the tannase family.</text>
</comment>
<keyword evidence="3" id="KW-0479">Metal-binding</keyword>
<dbReference type="Gene3D" id="3.40.50.1820">
    <property type="entry name" value="alpha/beta hydrolase"/>
    <property type="match status" value="1"/>
</dbReference>
<keyword evidence="2" id="KW-0719">Serine esterase</keyword>
<evidence type="ECO:0000256" key="1">
    <source>
        <dbReference type="ARBA" id="ARBA00006249"/>
    </source>
</evidence>
<dbReference type="AlphaFoldDB" id="A0A8H4ZQ93"/>
<organism evidence="12 13">
    <name type="scientific">Fusarium anthophilum</name>
    <dbReference type="NCBI Taxonomy" id="48485"/>
    <lineage>
        <taxon>Eukaryota</taxon>
        <taxon>Fungi</taxon>
        <taxon>Dikarya</taxon>
        <taxon>Ascomycota</taxon>
        <taxon>Pezizomycotina</taxon>
        <taxon>Sordariomycetes</taxon>
        <taxon>Hypocreomycetidae</taxon>
        <taxon>Hypocreales</taxon>
        <taxon>Nectriaceae</taxon>
        <taxon>Fusarium</taxon>
        <taxon>Fusarium fujikuroi species complex</taxon>
    </lineage>
</organism>
<dbReference type="SMART" id="SM00906">
    <property type="entry name" value="Fungal_trans"/>
    <property type="match status" value="1"/>
</dbReference>
<dbReference type="SUPFAM" id="SSF53474">
    <property type="entry name" value="alpha/beta-Hydrolases"/>
    <property type="match status" value="1"/>
</dbReference>
<gene>
    <name evidence="12" type="ORF">FANTH_4070</name>
</gene>
<keyword evidence="7" id="KW-1015">Disulfide bond</keyword>
<evidence type="ECO:0000256" key="9">
    <source>
        <dbReference type="RuleBase" id="RU361238"/>
    </source>
</evidence>
<evidence type="ECO:0000256" key="3">
    <source>
        <dbReference type="ARBA" id="ARBA00022723"/>
    </source>
</evidence>
<dbReference type="GO" id="GO:0006351">
    <property type="term" value="P:DNA-templated transcription"/>
    <property type="evidence" value="ECO:0007669"/>
    <property type="project" value="InterPro"/>
</dbReference>
<evidence type="ECO:0000256" key="7">
    <source>
        <dbReference type="ARBA" id="ARBA00023157"/>
    </source>
</evidence>
<dbReference type="GO" id="GO:0030600">
    <property type="term" value="F:feruloyl esterase activity"/>
    <property type="evidence" value="ECO:0007669"/>
    <property type="project" value="UniProtKB-ARBA"/>
</dbReference>
<dbReference type="Pfam" id="PF04082">
    <property type="entry name" value="Fungal_trans"/>
    <property type="match status" value="1"/>
</dbReference>
<evidence type="ECO:0000259" key="11">
    <source>
        <dbReference type="SMART" id="SM00906"/>
    </source>
</evidence>
<evidence type="ECO:0000313" key="12">
    <source>
        <dbReference type="EMBL" id="KAF5250798.1"/>
    </source>
</evidence>
<dbReference type="PANTHER" id="PTHR33938">
    <property type="entry name" value="FERULOYL ESTERASE B-RELATED"/>
    <property type="match status" value="1"/>
</dbReference>
<dbReference type="InterPro" id="IPR011118">
    <property type="entry name" value="Tannase/feruloyl_esterase"/>
</dbReference>
<evidence type="ECO:0000256" key="6">
    <source>
        <dbReference type="ARBA" id="ARBA00022837"/>
    </source>
</evidence>
<accession>A0A8H4ZQ93</accession>
<keyword evidence="8" id="KW-0539">Nucleus</keyword>
<evidence type="ECO:0000256" key="8">
    <source>
        <dbReference type="ARBA" id="ARBA00023242"/>
    </source>
</evidence>
<dbReference type="Proteomes" id="UP000573603">
    <property type="component" value="Unassembled WGS sequence"/>
</dbReference>
<evidence type="ECO:0000256" key="4">
    <source>
        <dbReference type="ARBA" id="ARBA00022729"/>
    </source>
</evidence>
<dbReference type="InterPro" id="IPR007219">
    <property type="entry name" value="XnlR_reg_dom"/>
</dbReference>
<keyword evidence="6" id="KW-0106">Calcium</keyword>
<dbReference type="CDD" id="cd12148">
    <property type="entry name" value="fungal_TF_MHR"/>
    <property type="match status" value="1"/>
</dbReference>
<evidence type="ECO:0000256" key="2">
    <source>
        <dbReference type="ARBA" id="ARBA00022487"/>
    </source>
</evidence>
<dbReference type="Pfam" id="PF07519">
    <property type="entry name" value="Tannase"/>
    <property type="match status" value="1"/>
</dbReference>
<reference evidence="12 13" key="1">
    <citation type="journal article" date="2020" name="BMC Genomics">
        <title>Correction to: Identification and distribution of gene clusters required for synthesis of sphingolipid metabolism inhibitors in diverse species of the filamentous fungus Fusarium.</title>
        <authorList>
            <person name="Kim H.S."/>
            <person name="Lohmar J.M."/>
            <person name="Busman M."/>
            <person name="Brown D.W."/>
            <person name="Naumann T.A."/>
            <person name="Divon H.H."/>
            <person name="Lysoe E."/>
            <person name="Uhlig S."/>
            <person name="Proctor R.H."/>
        </authorList>
    </citation>
    <scope>NUCLEOTIDE SEQUENCE [LARGE SCALE GENOMIC DNA]</scope>
    <source>
        <strain evidence="12 13">NRRL 25214</strain>
    </source>
</reference>
<dbReference type="EC" id="3.1.1.-" evidence="9"/>
<evidence type="ECO:0000256" key="5">
    <source>
        <dbReference type="ARBA" id="ARBA00022801"/>
    </source>
</evidence>
<evidence type="ECO:0000256" key="10">
    <source>
        <dbReference type="SAM" id="MobiDB-lite"/>
    </source>
</evidence>
<feature type="region of interest" description="Disordered" evidence="10">
    <location>
        <begin position="1037"/>
        <end position="1075"/>
    </location>
</feature>
<dbReference type="PANTHER" id="PTHR33938:SF13">
    <property type="entry name" value="CARBOXYLIC ESTER HYDROLASE"/>
    <property type="match status" value="1"/>
</dbReference>
<protein>
    <recommendedName>
        <fullName evidence="9">Carboxylic ester hydrolase</fullName>
        <ecNumber evidence="9">3.1.1.-</ecNumber>
    </recommendedName>
</protein>
<dbReference type="GO" id="GO:0003677">
    <property type="term" value="F:DNA binding"/>
    <property type="evidence" value="ECO:0007669"/>
    <property type="project" value="InterPro"/>
</dbReference>
<dbReference type="InterPro" id="IPR029058">
    <property type="entry name" value="AB_hydrolase_fold"/>
</dbReference>
<sequence length="1155" mass="128137">MSLSCSTDAISQPIIFGGKVIDFAVNLVENYNFEAKSFLYYGHPTTVAEDVNFCNVTVTYTHPGQNDTVHVETWLPMDNFNGRLQSVGGGGWVAGRYPPSYSAMSGAISEGYATSTTDAGLQLQSDYGPDSWALTSEGNPNLSLLQNFASISLGDQASIAKGLVESFYGEAPKYSYWSGCSQGGRQGMMLAQRYPEAYDGIHACAPAINWNQLFMSTLWPQLIMQELNYFPYPCEMNAILAEAIEACDALDGIIDGIISNEDACDFDPMDVVGKSINCSDTANIISITEEAAKIAKSTWSGPTTAGGKFIWYGPNTGAQLSGQSLQLTNDIGLAMTTCTNGSCKGAPVGLGEVWIKYWIEANPDWSYKNMSREAFDLYAQEAFQLYESVIGTNDPDLRAFYKKGGKILGYHGTHDQIIAVKGTRHYYGKVKEIIPEVASFYRMFEVPGLLHCSGGKGGQPTNTFDALRAWVENGTVPTELPHSFEDANGYEQHRLLCPYPKKAWLKTNDSNKAFSYLSSLVSNAVDICQGGRDFSLVLEGVVDWTKCREAYKRVMAGMALCPLPYVLTAGPAREPPVPEITQTATKSMPSRITPLLKQRLLQAFSHTHQGVELCGCIPLDTFADDNIDGEDQFLLEAVLALSALHVTDSDVETDSQFKTAKAVMRHYRHLAQASSRDCSDRPTITTIRANLVLGLCELLTMAGSKAWLHIGLAIRFAQTLRMRSEHNRRLSPYQREIRRRTFWACITLDRIVAYSTFRTQTIALDLVELHLPCSEAAFVFGRETPGPRLEELGRELQDNSGSLALAYLVKTVLLWSPIAQSFVEHGRRLLSGKHGAEAWERYWQSEAALTSWLNSLPSGMKWSENNLRAHKSLGQSCHYVSMHMLIQHAMFIVHHEFLVYEEDQISLPDILSVPITTASGSTVNEQSLTSTQACVDGAMQIVNMLRTIERVTKEIPPNLFAGTAISTSASVLLWVCYCSLEVVFPPGSRIQEPEVARQDANYLLAVLDTWAGTWPRARAWANSIRLLDEFYRSRRGGRGLPRAAPPDETMLQNEKNEPDSGAGSPIHLRDGDGLPDVNTIPRETYYKVRMITGLILEQPEICRSILQMRDDEPSTEQSEQDPVSWQADFDFSWMEDTELMAEHSVLTDYAMYLDI</sequence>
<feature type="domain" description="Xylanolytic transcriptional activator regulatory" evidence="11">
    <location>
        <begin position="706"/>
        <end position="778"/>
    </location>
</feature>
<name>A0A8H4ZQ93_9HYPO</name>
<proteinExistence type="inferred from homology"/>
<keyword evidence="5 9" id="KW-0378">Hydrolase</keyword>